<dbReference type="AlphaFoldDB" id="A0A7D6IR72"/>
<dbReference type="PANTHER" id="PTHR37042:SF4">
    <property type="entry name" value="OUTER MEMBRANE PROTEIN RV1973"/>
    <property type="match status" value="1"/>
</dbReference>
<feature type="transmembrane region" description="Helical" evidence="4">
    <location>
        <begin position="121"/>
        <end position="144"/>
    </location>
</feature>
<accession>A0A7D6IR72</accession>
<dbReference type="KEGG" id="mgor:H0P51_02265"/>
<sequence>MDDESTVTSNAEAVAAHDDSASDLGGADEAVRAEDTTDTTDAEDTDAAKEGTEDTDEGTEDTDDNKDTKEDTEETAAAESSQPKPGKKRKRRGRSGKAAKSPKAAKPSKPKKPRRKFGRRAAAVVVGLVATLFVGSAAFAGAMVQPYLSATATVEIKEKVARAAKDAVTALFSYTPEDVDRLSDRAGRYLGGDFGARYRAFVEPIVAPTKQTKITTSTVVAGIAVESLQLPNAVVIVYANTTTTTPLKKNIPTMQYKSLRLQMKREHDKWLVTSMNTVTSLDVTPQL</sequence>
<feature type="compositionally biased region" description="Acidic residues" evidence="3">
    <location>
        <begin position="36"/>
        <end position="45"/>
    </location>
</feature>
<dbReference type="EMBL" id="CP059165">
    <property type="protein sequence ID" value="QLL09940.1"/>
    <property type="molecule type" value="Genomic_DNA"/>
</dbReference>
<dbReference type="GO" id="GO:0016020">
    <property type="term" value="C:membrane"/>
    <property type="evidence" value="ECO:0007669"/>
    <property type="project" value="UniProtKB-SubCell"/>
</dbReference>
<evidence type="ECO:0000256" key="1">
    <source>
        <dbReference type="ARBA" id="ARBA00004370"/>
    </source>
</evidence>
<evidence type="ECO:0000313" key="6">
    <source>
        <dbReference type="Proteomes" id="UP000510682"/>
    </source>
</evidence>
<reference evidence="6" key="3">
    <citation type="submission" date="2023-07" db="EMBL/GenBank/DDBJ databases">
        <title>Description of Mycobacterium gordonae subsp. intergordonae subsp.nov. and Mycobacterium gordonae subsp. gordonae subsp. nov.</title>
        <authorList>
            <person name="Huang H."/>
        </authorList>
    </citation>
    <scope>NUCLEOTIDE SEQUENCE [LARGE SCALE GENOMIC DNA]</scope>
    <source>
        <strain evidence="6">24</strain>
    </source>
</reference>
<protein>
    <submittedName>
        <fullName evidence="5">Mammalian cell entry protein</fullName>
    </submittedName>
</protein>
<keyword evidence="4" id="KW-1133">Transmembrane helix</keyword>
<reference evidence="5 6" key="2">
    <citation type="submission" date="2020-07" db="EMBL/GenBank/DDBJ databases">
        <authorList>
            <person name="Yu X."/>
        </authorList>
    </citation>
    <scope>NUCLEOTIDE SEQUENCE [LARGE SCALE GENOMIC DNA]</scope>
    <source>
        <strain evidence="6">24</strain>
    </source>
</reference>
<feature type="region of interest" description="Disordered" evidence="3">
    <location>
        <begin position="1"/>
        <end position="118"/>
    </location>
</feature>
<organism evidence="5 6">
    <name type="scientific">Mycobacterium vicinigordonae</name>
    <dbReference type="NCBI Taxonomy" id="1719132"/>
    <lineage>
        <taxon>Bacteria</taxon>
        <taxon>Bacillati</taxon>
        <taxon>Actinomycetota</taxon>
        <taxon>Actinomycetes</taxon>
        <taxon>Mycobacteriales</taxon>
        <taxon>Mycobacteriaceae</taxon>
        <taxon>Mycobacterium</taxon>
    </lineage>
</organism>
<keyword evidence="6" id="KW-1185">Reference proteome</keyword>
<evidence type="ECO:0000256" key="2">
    <source>
        <dbReference type="ARBA" id="ARBA00023136"/>
    </source>
</evidence>
<evidence type="ECO:0000313" key="5">
    <source>
        <dbReference type="EMBL" id="QLL09940.1"/>
    </source>
</evidence>
<dbReference type="PANTHER" id="PTHR37042">
    <property type="entry name" value="OUTER MEMBRANE PROTEIN RV1973"/>
    <property type="match status" value="1"/>
</dbReference>
<name>A0A7D6IR72_9MYCO</name>
<keyword evidence="2 4" id="KW-0472">Membrane</keyword>
<gene>
    <name evidence="5" type="ORF">H0P51_02265</name>
</gene>
<reference evidence="6" key="1">
    <citation type="submission" date="2020-07" db="EMBL/GenBank/DDBJ databases">
        <title>Description of Mycobacterium gordonae subsp. intergordonae subsp.nov. and Mycobacterium gordonae subsp. gordonae subsp. nov.</title>
        <authorList>
            <person name="Yu X."/>
        </authorList>
    </citation>
    <scope>NUCLEOTIDE SEQUENCE [LARGE SCALE GENOMIC DNA]</scope>
    <source>
        <strain evidence="6">24</strain>
    </source>
</reference>
<keyword evidence="4" id="KW-0812">Transmembrane</keyword>
<comment type="subcellular location">
    <subcellularLocation>
        <location evidence="1">Membrane</location>
    </subcellularLocation>
</comment>
<evidence type="ECO:0000256" key="4">
    <source>
        <dbReference type="SAM" id="Phobius"/>
    </source>
</evidence>
<feature type="compositionally biased region" description="Acidic residues" evidence="3">
    <location>
        <begin position="53"/>
        <end position="76"/>
    </location>
</feature>
<evidence type="ECO:0000256" key="3">
    <source>
        <dbReference type="SAM" id="MobiDB-lite"/>
    </source>
</evidence>
<feature type="compositionally biased region" description="Polar residues" evidence="3">
    <location>
        <begin position="1"/>
        <end position="11"/>
    </location>
</feature>
<dbReference type="Proteomes" id="UP000510682">
    <property type="component" value="Chromosome"/>
</dbReference>
<feature type="compositionally biased region" description="Basic residues" evidence="3">
    <location>
        <begin position="106"/>
        <end position="118"/>
    </location>
</feature>
<feature type="compositionally biased region" description="Basic residues" evidence="3">
    <location>
        <begin position="85"/>
        <end position="97"/>
    </location>
</feature>
<proteinExistence type="predicted"/>